<evidence type="ECO:0000259" key="2">
    <source>
        <dbReference type="PROSITE" id="PS50105"/>
    </source>
</evidence>
<organism evidence="3 4">
    <name type="scientific">Dinoponera quadriceps</name>
    <name type="common">South American ant</name>
    <dbReference type="NCBI Taxonomy" id="609295"/>
    <lineage>
        <taxon>Eukaryota</taxon>
        <taxon>Metazoa</taxon>
        <taxon>Ecdysozoa</taxon>
        <taxon>Arthropoda</taxon>
        <taxon>Hexapoda</taxon>
        <taxon>Insecta</taxon>
        <taxon>Pterygota</taxon>
        <taxon>Neoptera</taxon>
        <taxon>Endopterygota</taxon>
        <taxon>Hymenoptera</taxon>
        <taxon>Apocrita</taxon>
        <taxon>Aculeata</taxon>
        <taxon>Formicoidea</taxon>
        <taxon>Formicidae</taxon>
        <taxon>Ponerinae</taxon>
        <taxon>Ponerini</taxon>
        <taxon>Dinoponera</taxon>
    </lineage>
</organism>
<proteinExistence type="predicted"/>
<dbReference type="PANTHER" id="PTHR12247:SF138">
    <property type="entry name" value="POLYHOMEOTIC DISTAL, ISOFORM A-RELATED"/>
    <property type="match status" value="1"/>
</dbReference>
<dbReference type="PROSITE" id="PS50105">
    <property type="entry name" value="SAM_DOMAIN"/>
    <property type="match status" value="1"/>
</dbReference>
<dbReference type="KEGG" id="dqu:106748242"/>
<dbReference type="GO" id="GO:0035102">
    <property type="term" value="C:PRC1 complex"/>
    <property type="evidence" value="ECO:0007669"/>
    <property type="project" value="TreeGrafter"/>
</dbReference>
<evidence type="ECO:0000313" key="3">
    <source>
        <dbReference type="Proteomes" id="UP000515204"/>
    </source>
</evidence>
<name>A0A6P3XVT4_DINQU</name>
<feature type="region of interest" description="Disordered" evidence="1">
    <location>
        <begin position="35"/>
        <end position="187"/>
    </location>
</feature>
<feature type="region of interest" description="Disordered" evidence="1">
    <location>
        <begin position="474"/>
        <end position="510"/>
    </location>
</feature>
<dbReference type="InterPro" id="IPR050548">
    <property type="entry name" value="PcG_chromatin_remod_factors"/>
</dbReference>
<reference evidence="4" key="1">
    <citation type="submission" date="2025-08" db="UniProtKB">
        <authorList>
            <consortium name="RefSeq"/>
        </authorList>
    </citation>
    <scope>IDENTIFICATION</scope>
</reference>
<sequence length="510" mass="54002">MRACVAYRAQRDAAANYDATSGAAVVDFLNGTAADAPGKVSGSERNGYSDSGGPFPYHFGEVSGESVSTGTGPRGGDRGEAADLGTHTENNDGSTLAANTAIDARGGSPQGAHLSGAATPRPPRGRRRQNQNGLDTTQVKTERLTPDNNSTSSRSVTPSSSSHPGTPPNATPLGGPEGPPPPHHLKHMEQMMGRNYSDFMRSLAAKYNNANPNDYFSTPRNGYPPGLDPRFPAFKTAATPFVGLMAPLGAPQPPTVPTTSPLSNKDPKEQKQDSLFGNPVFPPMIDMSSTQALLHMVRTANAAQNAAELETYLKGANKRDAGVTSPLDLSSPGGFAPRKRQRTETRRSESVSPKPKPAARPTTPPPVRCPSLCGHMPCGDGQAVNRWTIEDVVNYVSSIDICAEYAQNFREHRIDGAALPLLSEDHLTGPMGMKLGPALKLRAMLARKLGACTVCLHCAHCHQTPLPALSAAAAAAVTQQQSQQPQQQQQQSQQQQQQQTSGRRPSSTGN</sequence>
<feature type="region of interest" description="Disordered" evidence="1">
    <location>
        <begin position="250"/>
        <end position="273"/>
    </location>
</feature>
<feature type="region of interest" description="Disordered" evidence="1">
    <location>
        <begin position="320"/>
        <end position="366"/>
    </location>
</feature>
<evidence type="ECO:0000313" key="4">
    <source>
        <dbReference type="RefSeq" id="XP_014482109.1"/>
    </source>
</evidence>
<dbReference type="GO" id="GO:0042393">
    <property type="term" value="F:histone binding"/>
    <property type="evidence" value="ECO:0007669"/>
    <property type="project" value="TreeGrafter"/>
</dbReference>
<keyword evidence="3" id="KW-1185">Reference proteome</keyword>
<dbReference type="Gene3D" id="1.10.150.50">
    <property type="entry name" value="Transcription Factor, Ets-1"/>
    <property type="match status" value="1"/>
</dbReference>
<dbReference type="Pfam" id="PF07647">
    <property type="entry name" value="SAM_2"/>
    <property type="match status" value="1"/>
</dbReference>
<dbReference type="InterPro" id="IPR001660">
    <property type="entry name" value="SAM"/>
</dbReference>
<feature type="compositionally biased region" description="Low complexity" evidence="1">
    <location>
        <begin position="150"/>
        <end position="164"/>
    </location>
</feature>
<dbReference type="PANTHER" id="PTHR12247">
    <property type="entry name" value="POLYCOMB GROUP PROTEIN"/>
    <property type="match status" value="1"/>
</dbReference>
<dbReference type="Proteomes" id="UP000515204">
    <property type="component" value="Unplaced"/>
</dbReference>
<dbReference type="AlphaFoldDB" id="A0A6P3XVT4"/>
<protein>
    <submittedName>
        <fullName evidence="4">Uncharacterized protein KIAA1522-like isoform X1</fullName>
    </submittedName>
</protein>
<gene>
    <name evidence="4" type="primary">LOC106748242</name>
</gene>
<feature type="compositionally biased region" description="Low complexity" evidence="1">
    <location>
        <begin position="474"/>
        <end position="500"/>
    </location>
</feature>
<dbReference type="GO" id="GO:0045892">
    <property type="term" value="P:negative regulation of DNA-templated transcription"/>
    <property type="evidence" value="ECO:0007669"/>
    <property type="project" value="TreeGrafter"/>
</dbReference>
<dbReference type="SUPFAM" id="SSF47769">
    <property type="entry name" value="SAM/Pointed domain"/>
    <property type="match status" value="1"/>
</dbReference>
<dbReference type="GO" id="GO:0003682">
    <property type="term" value="F:chromatin binding"/>
    <property type="evidence" value="ECO:0007669"/>
    <property type="project" value="TreeGrafter"/>
</dbReference>
<dbReference type="GeneID" id="106748242"/>
<dbReference type="InterPro" id="IPR013761">
    <property type="entry name" value="SAM/pointed_sf"/>
</dbReference>
<dbReference type="OrthoDB" id="6433810at2759"/>
<dbReference type="RefSeq" id="XP_014482109.1">
    <property type="nucleotide sequence ID" value="XM_014626623.1"/>
</dbReference>
<feature type="compositionally biased region" description="Polar residues" evidence="1">
    <location>
        <begin position="501"/>
        <end position="510"/>
    </location>
</feature>
<feature type="domain" description="SAM" evidence="2">
    <location>
        <begin position="387"/>
        <end position="433"/>
    </location>
</feature>
<evidence type="ECO:0000256" key="1">
    <source>
        <dbReference type="SAM" id="MobiDB-lite"/>
    </source>
</evidence>
<feature type="compositionally biased region" description="Pro residues" evidence="1">
    <location>
        <begin position="354"/>
        <end position="366"/>
    </location>
</feature>
<feature type="compositionally biased region" description="Polar residues" evidence="1">
    <location>
        <begin position="87"/>
        <end position="98"/>
    </location>
</feature>
<dbReference type="SMART" id="SM00454">
    <property type="entry name" value="SAM"/>
    <property type="match status" value="1"/>
</dbReference>
<accession>A0A6P3XVT4</accession>